<evidence type="ECO:0000313" key="3">
    <source>
        <dbReference type="Proteomes" id="UP001601976"/>
    </source>
</evidence>
<protein>
    <submittedName>
        <fullName evidence="2">DUF6153 family protein</fullName>
    </submittedName>
</protein>
<evidence type="ECO:0000313" key="2">
    <source>
        <dbReference type="EMBL" id="MFF3342582.1"/>
    </source>
</evidence>
<dbReference type="EMBL" id="JBIAPK010000010">
    <property type="protein sequence ID" value="MFF3342582.1"/>
    <property type="molecule type" value="Genomic_DNA"/>
</dbReference>
<dbReference type="InterPro" id="IPR046151">
    <property type="entry name" value="DUF6153"/>
</dbReference>
<dbReference type="Proteomes" id="UP001601976">
    <property type="component" value="Unassembled WGS sequence"/>
</dbReference>
<sequence length="139" mass="13333">MSQQAWRAARPRGARLYALLVLTVLAGLVAMHGLAPGVPPGPSAAVVEVHHAAAPSHSDAVDGADGAHAGHGEGGAGGHAEHADPTCAAGGTSGAPALPAPAVAGVVACPSADAPALLLAATPGARAPPTLSQLQLLRI</sequence>
<organism evidence="2 3">
    <name type="scientific">Streptomyces flavidovirens</name>
    <dbReference type="NCBI Taxonomy" id="67298"/>
    <lineage>
        <taxon>Bacteria</taxon>
        <taxon>Bacillati</taxon>
        <taxon>Actinomycetota</taxon>
        <taxon>Actinomycetes</taxon>
        <taxon>Kitasatosporales</taxon>
        <taxon>Streptomycetaceae</taxon>
        <taxon>Streptomyces</taxon>
    </lineage>
</organism>
<dbReference type="RefSeq" id="WP_387897579.1">
    <property type="nucleotide sequence ID" value="NZ_JBIAPK010000010.1"/>
</dbReference>
<evidence type="ECO:0000256" key="1">
    <source>
        <dbReference type="SAM" id="MobiDB-lite"/>
    </source>
</evidence>
<name>A0ABW6RN43_9ACTN</name>
<accession>A0ABW6RN43</accession>
<gene>
    <name evidence="2" type="ORF">ACFYWW_28310</name>
</gene>
<feature type="region of interest" description="Disordered" evidence="1">
    <location>
        <begin position="53"/>
        <end position="94"/>
    </location>
</feature>
<keyword evidence="3" id="KW-1185">Reference proteome</keyword>
<feature type="compositionally biased region" description="Low complexity" evidence="1">
    <location>
        <begin position="53"/>
        <end position="67"/>
    </location>
</feature>
<reference evidence="2 3" key="1">
    <citation type="submission" date="2024-10" db="EMBL/GenBank/DDBJ databases">
        <title>The Natural Products Discovery Center: Release of the First 8490 Sequenced Strains for Exploring Actinobacteria Biosynthetic Diversity.</title>
        <authorList>
            <person name="Kalkreuter E."/>
            <person name="Kautsar S.A."/>
            <person name="Yang D."/>
            <person name="Bader C.D."/>
            <person name="Teijaro C.N."/>
            <person name="Fluegel L."/>
            <person name="Davis C.M."/>
            <person name="Simpson J.R."/>
            <person name="Lauterbach L."/>
            <person name="Steele A.D."/>
            <person name="Gui C."/>
            <person name="Meng S."/>
            <person name="Li G."/>
            <person name="Viehrig K."/>
            <person name="Ye F."/>
            <person name="Su P."/>
            <person name="Kiefer A.F."/>
            <person name="Nichols A."/>
            <person name="Cepeda A.J."/>
            <person name="Yan W."/>
            <person name="Fan B."/>
            <person name="Jiang Y."/>
            <person name="Adhikari A."/>
            <person name="Zheng C.-J."/>
            <person name="Schuster L."/>
            <person name="Cowan T.M."/>
            <person name="Smanski M.J."/>
            <person name="Chevrette M.G."/>
            <person name="De Carvalho L.P.S."/>
            <person name="Shen B."/>
        </authorList>
    </citation>
    <scope>NUCLEOTIDE SEQUENCE [LARGE SCALE GENOMIC DNA]</scope>
    <source>
        <strain evidence="2 3">NPDC003029</strain>
    </source>
</reference>
<comment type="caution">
    <text evidence="2">The sequence shown here is derived from an EMBL/GenBank/DDBJ whole genome shotgun (WGS) entry which is preliminary data.</text>
</comment>
<dbReference type="Pfam" id="PF19650">
    <property type="entry name" value="DUF6153"/>
    <property type="match status" value="1"/>
</dbReference>
<proteinExistence type="predicted"/>